<dbReference type="AlphaFoldDB" id="A0A1I7FCV8"/>
<feature type="domain" description="HTH lysR-type" evidence="5">
    <location>
        <begin position="1"/>
        <end position="54"/>
    </location>
</feature>
<dbReference type="PRINTS" id="PR00039">
    <property type="entry name" value="HTHLYSR"/>
</dbReference>
<evidence type="ECO:0000313" key="6">
    <source>
        <dbReference type="EMBL" id="SFU34012.1"/>
    </source>
</evidence>
<dbReference type="InterPro" id="IPR036390">
    <property type="entry name" value="WH_DNA-bd_sf"/>
</dbReference>
<dbReference type="Gene3D" id="3.40.190.10">
    <property type="entry name" value="Periplasmic binding protein-like II"/>
    <property type="match status" value="2"/>
</dbReference>
<organism evidence="6 7">
    <name type="scientific">Eubacterium pyruvativorans</name>
    <dbReference type="NCBI Taxonomy" id="155865"/>
    <lineage>
        <taxon>Bacteria</taxon>
        <taxon>Bacillati</taxon>
        <taxon>Bacillota</taxon>
        <taxon>Clostridia</taxon>
        <taxon>Eubacteriales</taxon>
        <taxon>Eubacteriaceae</taxon>
        <taxon>Eubacterium</taxon>
    </lineage>
</organism>
<evidence type="ECO:0000256" key="3">
    <source>
        <dbReference type="ARBA" id="ARBA00023125"/>
    </source>
</evidence>
<evidence type="ECO:0000313" key="7">
    <source>
        <dbReference type="Proteomes" id="UP000198817"/>
    </source>
</evidence>
<dbReference type="Pfam" id="PF03466">
    <property type="entry name" value="LysR_substrate"/>
    <property type="match status" value="1"/>
</dbReference>
<dbReference type="InterPro" id="IPR000847">
    <property type="entry name" value="LysR_HTH_N"/>
</dbReference>
<comment type="similarity">
    <text evidence="1">Belongs to the LysR transcriptional regulatory family.</text>
</comment>
<dbReference type="EMBL" id="FPBT01000002">
    <property type="protein sequence ID" value="SFU34012.1"/>
    <property type="molecule type" value="Genomic_DNA"/>
</dbReference>
<accession>A0A1I7FCV8</accession>
<keyword evidence="3 6" id="KW-0238">DNA-binding</keyword>
<dbReference type="SUPFAM" id="SSF46785">
    <property type="entry name" value="Winged helix' DNA-binding domain"/>
    <property type="match status" value="1"/>
</dbReference>
<dbReference type="CDD" id="cd05466">
    <property type="entry name" value="PBP2_LTTR_substrate"/>
    <property type="match status" value="1"/>
</dbReference>
<dbReference type="Proteomes" id="UP000198817">
    <property type="component" value="Unassembled WGS sequence"/>
</dbReference>
<dbReference type="SUPFAM" id="SSF53850">
    <property type="entry name" value="Periplasmic binding protein-like II"/>
    <property type="match status" value="1"/>
</dbReference>
<gene>
    <name evidence="6" type="ORF">SAMN05216508_10260</name>
</gene>
<reference evidence="6 7" key="1">
    <citation type="submission" date="2016-10" db="EMBL/GenBank/DDBJ databases">
        <authorList>
            <person name="de Groot N.N."/>
        </authorList>
    </citation>
    <scope>NUCLEOTIDE SEQUENCE [LARGE SCALE GENOMIC DNA]</scope>
    <source>
        <strain evidence="6 7">KHGC13</strain>
    </source>
</reference>
<proteinExistence type="inferred from homology"/>
<evidence type="ECO:0000256" key="2">
    <source>
        <dbReference type="ARBA" id="ARBA00023015"/>
    </source>
</evidence>
<name>A0A1I7FCV8_9FIRM</name>
<dbReference type="Gene3D" id="1.10.10.10">
    <property type="entry name" value="Winged helix-like DNA-binding domain superfamily/Winged helix DNA-binding domain"/>
    <property type="match status" value="1"/>
</dbReference>
<dbReference type="PANTHER" id="PTHR30419">
    <property type="entry name" value="HTH-TYPE TRANSCRIPTIONAL REGULATOR YBHD"/>
    <property type="match status" value="1"/>
</dbReference>
<dbReference type="InterPro" id="IPR036388">
    <property type="entry name" value="WH-like_DNA-bd_sf"/>
</dbReference>
<dbReference type="PANTHER" id="PTHR30419:SF8">
    <property type="entry name" value="NITROGEN ASSIMILATION TRANSCRIPTIONAL ACTIVATOR-RELATED"/>
    <property type="match status" value="1"/>
</dbReference>
<dbReference type="GO" id="GO:0005829">
    <property type="term" value="C:cytosol"/>
    <property type="evidence" value="ECO:0007669"/>
    <property type="project" value="TreeGrafter"/>
</dbReference>
<dbReference type="STRING" id="155865.SAMN05216515_101107"/>
<protein>
    <submittedName>
        <fullName evidence="6">DNA-binding transcriptional regulator, LysR family</fullName>
    </submittedName>
</protein>
<keyword evidence="4" id="KW-0804">Transcription</keyword>
<evidence type="ECO:0000259" key="5">
    <source>
        <dbReference type="PROSITE" id="PS50931"/>
    </source>
</evidence>
<dbReference type="GO" id="GO:0003677">
    <property type="term" value="F:DNA binding"/>
    <property type="evidence" value="ECO:0007669"/>
    <property type="project" value="UniProtKB-KW"/>
</dbReference>
<dbReference type="Pfam" id="PF00126">
    <property type="entry name" value="HTH_1"/>
    <property type="match status" value="1"/>
</dbReference>
<dbReference type="GO" id="GO:0003700">
    <property type="term" value="F:DNA-binding transcription factor activity"/>
    <property type="evidence" value="ECO:0007669"/>
    <property type="project" value="InterPro"/>
</dbReference>
<dbReference type="InterPro" id="IPR005119">
    <property type="entry name" value="LysR_subst-bd"/>
</dbReference>
<dbReference type="InterPro" id="IPR050950">
    <property type="entry name" value="HTH-type_LysR_regulators"/>
</dbReference>
<sequence>MYEIIDEVARHGSFVRAAEALRLTPSAVSHAVSALEEELGFRLFNRGRGGVTLTDEGARMLEHVRAIRDRERLMQEEARQIRGLASGRVNIGTFSSVLVSWLTDALHRFRSSCPGVEVNIFQGDYEDVERWVRNGDVEIGFDTLPAGEGFRVEQVARDRLLLVAPPDFRPAGGRVVTAEEIRSGAESGALPLIVRRAGYNKDAEAFLKAHLAEVPVHYRIDDDRSIFALIEANLGAALLPELTLSHIGFHVSVWPLAEEVFRTIGLIVRRDRVLSPAAARFVEEVKREI</sequence>
<dbReference type="FunFam" id="1.10.10.10:FF:000001">
    <property type="entry name" value="LysR family transcriptional regulator"/>
    <property type="match status" value="1"/>
</dbReference>
<dbReference type="RefSeq" id="WP_090469689.1">
    <property type="nucleotide sequence ID" value="NZ_FOWF01000001.1"/>
</dbReference>
<keyword evidence="7" id="KW-1185">Reference proteome</keyword>
<dbReference type="PROSITE" id="PS50931">
    <property type="entry name" value="HTH_LYSR"/>
    <property type="match status" value="1"/>
</dbReference>
<dbReference type="OrthoDB" id="63123at2"/>
<evidence type="ECO:0000256" key="4">
    <source>
        <dbReference type="ARBA" id="ARBA00023163"/>
    </source>
</evidence>
<keyword evidence="2" id="KW-0805">Transcription regulation</keyword>
<evidence type="ECO:0000256" key="1">
    <source>
        <dbReference type="ARBA" id="ARBA00009437"/>
    </source>
</evidence>